<dbReference type="SUPFAM" id="SSF55729">
    <property type="entry name" value="Acyl-CoA N-acyltransferases (Nat)"/>
    <property type="match status" value="1"/>
</dbReference>
<comment type="caution">
    <text evidence="1">The sequence shown here is derived from an EMBL/GenBank/DDBJ whole genome shotgun (WGS) entry which is preliminary data.</text>
</comment>
<name>A0ABR0SQN4_9HYPO</name>
<evidence type="ECO:0008006" key="3">
    <source>
        <dbReference type="Google" id="ProtNLM"/>
    </source>
</evidence>
<sequence length="283" mass="30649">MSTHMVAGGTVAVTLARLGLKLDVVLGIGMAGPVSGDDLRTIEGICSSIGLPTLIGLCLYVHLKTLETLAARNYHVAGFLNEYVRTLEDINIHDSIESSLASSQKDSGATISHVQPHDHEEFVKCSADGFKDSGRSFELLSTLARITLRRSDTVCFVVKVNSEVASTDALALVETAYGLVGFLYLGSTIHKYRNRGLHYAPNRARLLEARKQGCRLAIVEIWLGNASGRNAERIGFRVVYTRTWLQRGCLNSSVEVLSLIDASDTVLAALYNVAHLSGAMCLI</sequence>
<organism evidence="1 2">
    <name type="scientific">Cladobotryum mycophilum</name>
    <dbReference type="NCBI Taxonomy" id="491253"/>
    <lineage>
        <taxon>Eukaryota</taxon>
        <taxon>Fungi</taxon>
        <taxon>Dikarya</taxon>
        <taxon>Ascomycota</taxon>
        <taxon>Pezizomycotina</taxon>
        <taxon>Sordariomycetes</taxon>
        <taxon>Hypocreomycetidae</taxon>
        <taxon>Hypocreales</taxon>
        <taxon>Hypocreaceae</taxon>
        <taxon>Cladobotryum</taxon>
    </lineage>
</organism>
<reference evidence="1 2" key="1">
    <citation type="submission" date="2024-01" db="EMBL/GenBank/DDBJ databases">
        <title>Complete genome of Cladobotryum mycophilum ATHUM6906.</title>
        <authorList>
            <person name="Christinaki A.C."/>
            <person name="Myridakis A.I."/>
            <person name="Kouvelis V.N."/>
        </authorList>
    </citation>
    <scope>NUCLEOTIDE SEQUENCE [LARGE SCALE GENOMIC DNA]</scope>
    <source>
        <strain evidence="1 2">ATHUM6906</strain>
    </source>
</reference>
<evidence type="ECO:0000313" key="1">
    <source>
        <dbReference type="EMBL" id="KAK5994483.1"/>
    </source>
</evidence>
<protein>
    <recommendedName>
        <fullName evidence="3">N-acetyltransferase domain-containing protein</fullName>
    </recommendedName>
</protein>
<proteinExistence type="predicted"/>
<evidence type="ECO:0000313" key="2">
    <source>
        <dbReference type="Proteomes" id="UP001338125"/>
    </source>
</evidence>
<dbReference type="EMBL" id="JAVFKD010000010">
    <property type="protein sequence ID" value="KAK5994483.1"/>
    <property type="molecule type" value="Genomic_DNA"/>
</dbReference>
<dbReference type="Proteomes" id="UP001338125">
    <property type="component" value="Unassembled WGS sequence"/>
</dbReference>
<keyword evidence="2" id="KW-1185">Reference proteome</keyword>
<dbReference type="InterPro" id="IPR016181">
    <property type="entry name" value="Acyl_CoA_acyltransferase"/>
</dbReference>
<gene>
    <name evidence="1" type="ORF">PT974_04960</name>
</gene>
<accession>A0ABR0SQN4</accession>
<dbReference type="Gene3D" id="3.40.630.30">
    <property type="match status" value="1"/>
</dbReference>